<gene>
    <name evidence="1" type="ORF">FIBSPDRAFT_896282</name>
</gene>
<organism evidence="1 2">
    <name type="scientific">Athelia psychrophila</name>
    <dbReference type="NCBI Taxonomy" id="1759441"/>
    <lineage>
        <taxon>Eukaryota</taxon>
        <taxon>Fungi</taxon>
        <taxon>Dikarya</taxon>
        <taxon>Basidiomycota</taxon>
        <taxon>Agaricomycotina</taxon>
        <taxon>Agaricomycetes</taxon>
        <taxon>Agaricomycetidae</taxon>
        <taxon>Atheliales</taxon>
        <taxon>Atheliaceae</taxon>
        <taxon>Athelia</taxon>
    </lineage>
</organism>
<dbReference type="EMBL" id="KV417612">
    <property type="protein sequence ID" value="KZP14771.1"/>
    <property type="molecule type" value="Genomic_DNA"/>
</dbReference>
<sequence length="163" mass="18158">MDTVFKVQGNGQRYSRMQGKDAESIDIVPVPARRAETPTHHAAATPDSSYLCFDRPSTFFAHMYYHSEKNIGRRKRNCWLDNDCIDFQNSLTQGSYCIADADENRTRPLMNAYASISNQALKAKSENQASRGKPAKLLKISEAKAGAKATQSLKVFKLPIVLG</sequence>
<keyword evidence="2" id="KW-1185">Reference proteome</keyword>
<dbReference type="AlphaFoldDB" id="A0A166DJ46"/>
<dbReference type="Proteomes" id="UP000076532">
    <property type="component" value="Unassembled WGS sequence"/>
</dbReference>
<reference evidence="1 2" key="1">
    <citation type="journal article" date="2016" name="Mol. Biol. Evol.">
        <title>Comparative Genomics of Early-Diverging Mushroom-Forming Fungi Provides Insights into the Origins of Lignocellulose Decay Capabilities.</title>
        <authorList>
            <person name="Nagy L.G."/>
            <person name="Riley R."/>
            <person name="Tritt A."/>
            <person name="Adam C."/>
            <person name="Daum C."/>
            <person name="Floudas D."/>
            <person name="Sun H."/>
            <person name="Yadav J.S."/>
            <person name="Pangilinan J."/>
            <person name="Larsson K.H."/>
            <person name="Matsuura K."/>
            <person name="Barry K."/>
            <person name="Labutti K."/>
            <person name="Kuo R."/>
            <person name="Ohm R.A."/>
            <person name="Bhattacharya S.S."/>
            <person name="Shirouzu T."/>
            <person name="Yoshinaga Y."/>
            <person name="Martin F.M."/>
            <person name="Grigoriev I.V."/>
            <person name="Hibbett D.S."/>
        </authorList>
    </citation>
    <scope>NUCLEOTIDE SEQUENCE [LARGE SCALE GENOMIC DNA]</scope>
    <source>
        <strain evidence="1 2">CBS 109695</strain>
    </source>
</reference>
<evidence type="ECO:0000313" key="1">
    <source>
        <dbReference type="EMBL" id="KZP14771.1"/>
    </source>
</evidence>
<proteinExistence type="predicted"/>
<evidence type="ECO:0000313" key="2">
    <source>
        <dbReference type="Proteomes" id="UP000076532"/>
    </source>
</evidence>
<protein>
    <submittedName>
        <fullName evidence="1">Uncharacterized protein</fullName>
    </submittedName>
</protein>
<name>A0A166DJ46_9AGAM</name>
<accession>A0A166DJ46</accession>